<dbReference type="RefSeq" id="XP_004261335.1">
    <property type="nucleotide sequence ID" value="XM_004261287.1"/>
</dbReference>
<proteinExistence type="predicted"/>
<dbReference type="KEGG" id="eiv:EIN_041830"/>
<dbReference type="AlphaFoldDB" id="L7FQK7"/>
<dbReference type="GeneID" id="14893552"/>
<dbReference type="Proteomes" id="UP000014680">
    <property type="component" value="Unassembled WGS sequence"/>
</dbReference>
<gene>
    <name evidence="1" type="ORF">EIN_041830</name>
</gene>
<sequence>MQKFLKTKAKENYSKQELAFKEMEFDDTILERKEYVFRKACVLNKIEKMERPKLDEVVATTQNQLKIIREIKTIEETENKKTSHLEKEINTNIDVIISSLDKELNKMEKFVCTLKKKCKQLSYQITKEKVVETCLIAQKEIETIESKVCVTDNEMDKMTMKIEWTKKSKWKNIKLIQEE</sequence>
<dbReference type="VEuPathDB" id="AmoebaDB:EIN_041830"/>
<evidence type="ECO:0000313" key="1">
    <source>
        <dbReference type="EMBL" id="ELP94564.1"/>
    </source>
</evidence>
<protein>
    <submittedName>
        <fullName evidence="1">Uncharacterized protein</fullName>
    </submittedName>
</protein>
<name>L7FQK7_ENTIV</name>
<dbReference type="EMBL" id="KB206189">
    <property type="protein sequence ID" value="ELP94564.1"/>
    <property type="molecule type" value="Genomic_DNA"/>
</dbReference>
<accession>L7FQK7</accession>
<reference evidence="1 2" key="1">
    <citation type="submission" date="2012-10" db="EMBL/GenBank/DDBJ databases">
        <authorList>
            <person name="Zafar N."/>
            <person name="Inman J."/>
            <person name="Hall N."/>
            <person name="Lorenzi H."/>
            <person name="Caler E."/>
        </authorList>
    </citation>
    <scope>NUCLEOTIDE SEQUENCE [LARGE SCALE GENOMIC DNA]</scope>
    <source>
        <strain evidence="1 2">IP1</strain>
    </source>
</reference>
<evidence type="ECO:0000313" key="2">
    <source>
        <dbReference type="Proteomes" id="UP000014680"/>
    </source>
</evidence>
<keyword evidence="2" id="KW-1185">Reference proteome</keyword>
<organism evidence="1 2">
    <name type="scientific">Entamoeba invadens IP1</name>
    <dbReference type="NCBI Taxonomy" id="370355"/>
    <lineage>
        <taxon>Eukaryota</taxon>
        <taxon>Amoebozoa</taxon>
        <taxon>Evosea</taxon>
        <taxon>Archamoebae</taxon>
        <taxon>Mastigamoebida</taxon>
        <taxon>Entamoebidae</taxon>
        <taxon>Entamoeba</taxon>
    </lineage>
</organism>